<dbReference type="Pfam" id="PF00496">
    <property type="entry name" value="SBP_bac_5"/>
    <property type="match status" value="1"/>
</dbReference>
<evidence type="ECO:0000313" key="6">
    <source>
        <dbReference type="EMBL" id="AWB33858.1"/>
    </source>
</evidence>
<name>A0A2R4XJB4_9BURK</name>
<keyword evidence="3 4" id="KW-0732">Signal</keyword>
<feature type="chain" id="PRO_5015317649" evidence="4">
    <location>
        <begin position="24"/>
        <end position="524"/>
    </location>
</feature>
<evidence type="ECO:0000256" key="3">
    <source>
        <dbReference type="ARBA" id="ARBA00022729"/>
    </source>
</evidence>
<dbReference type="OrthoDB" id="9801799at2"/>
<evidence type="ECO:0000313" key="7">
    <source>
        <dbReference type="Proteomes" id="UP000244571"/>
    </source>
</evidence>
<dbReference type="Gene3D" id="3.40.190.10">
    <property type="entry name" value="Periplasmic binding protein-like II"/>
    <property type="match status" value="1"/>
</dbReference>
<feature type="signal peptide" evidence="4">
    <location>
        <begin position="1"/>
        <end position="23"/>
    </location>
</feature>
<organism evidence="6 7">
    <name type="scientific">Orrella marina</name>
    <dbReference type="NCBI Taxonomy" id="2163011"/>
    <lineage>
        <taxon>Bacteria</taxon>
        <taxon>Pseudomonadati</taxon>
        <taxon>Pseudomonadota</taxon>
        <taxon>Betaproteobacteria</taxon>
        <taxon>Burkholderiales</taxon>
        <taxon>Alcaligenaceae</taxon>
        <taxon>Orrella</taxon>
    </lineage>
</organism>
<evidence type="ECO:0000256" key="1">
    <source>
        <dbReference type="ARBA" id="ARBA00005695"/>
    </source>
</evidence>
<sequence>MHRLIVATAVAASFAIAPSFVMAKPLKWSSQGDIMTMDPHSQNEGLNIAANLFVYDPLVRYDQEFKVIPWLAESWEQIDPETVRFKLRDGVKFHDGAPFSAEDVKFSIERAAAPTSQFKSYVNGIKEVKIIDPLTVDVITDGPNPVLLRQLPTLGIMNKAWAEKNNVLEPQNFKDREETHAARNTNGTGPYMLKSREVDVKTIYVENPNWWNKDNKVGNVSEIIYTPIKQNATRTAALLSGEIDFVLDPPAQDLRRIEQQAKVINGNENRTIFIGMDQSSPELKYSNVKGKNPLQDKRVRQALYQAIDIDAIKKAVMRGESIPTGAMISPQVNGYTEELGKRLPHDPAKAAELIKEAGYPDGFEVTLDCPNNRYINDEAICQAIAAMWTKAGVKTNLVTLPRANYFPKLDKRDTSIYMLGWGVPTFDALYSLQALIRSKGEGADGSFNYGGYSNPEVDALIDQIKVETDQDKRNQMIVEALKLHAEDIGHIPLHDQIIPWAMKKNVNVTHRADNRFVPDWVVID</sequence>
<evidence type="ECO:0000259" key="5">
    <source>
        <dbReference type="Pfam" id="PF00496"/>
    </source>
</evidence>
<evidence type="ECO:0000256" key="2">
    <source>
        <dbReference type="ARBA" id="ARBA00022448"/>
    </source>
</evidence>
<dbReference type="KEGG" id="boz:DBV39_09215"/>
<dbReference type="GO" id="GO:1904680">
    <property type="term" value="F:peptide transmembrane transporter activity"/>
    <property type="evidence" value="ECO:0007669"/>
    <property type="project" value="TreeGrafter"/>
</dbReference>
<gene>
    <name evidence="6" type="ORF">DBV39_09215</name>
</gene>
<dbReference type="Gene3D" id="3.10.105.10">
    <property type="entry name" value="Dipeptide-binding Protein, Domain 3"/>
    <property type="match status" value="1"/>
</dbReference>
<feature type="domain" description="Solute-binding protein family 5" evidence="5">
    <location>
        <begin position="66"/>
        <end position="439"/>
    </location>
</feature>
<dbReference type="GO" id="GO:0030288">
    <property type="term" value="C:outer membrane-bounded periplasmic space"/>
    <property type="evidence" value="ECO:0007669"/>
    <property type="project" value="UniProtKB-ARBA"/>
</dbReference>
<dbReference type="PROSITE" id="PS01040">
    <property type="entry name" value="SBP_BACTERIAL_5"/>
    <property type="match status" value="1"/>
</dbReference>
<dbReference type="InterPro" id="IPR023765">
    <property type="entry name" value="SBP_5_CS"/>
</dbReference>
<dbReference type="PANTHER" id="PTHR30290:SF9">
    <property type="entry name" value="OLIGOPEPTIDE-BINDING PROTEIN APPA"/>
    <property type="match status" value="1"/>
</dbReference>
<protein>
    <submittedName>
        <fullName evidence="6">ABC transporter substrate-binding protein</fullName>
    </submittedName>
</protein>
<evidence type="ECO:0000256" key="4">
    <source>
        <dbReference type="SAM" id="SignalP"/>
    </source>
</evidence>
<dbReference type="Proteomes" id="UP000244571">
    <property type="component" value="Chromosome"/>
</dbReference>
<reference evidence="6 7" key="1">
    <citation type="submission" date="2018-04" db="EMBL/GenBank/DDBJ databases">
        <title>Bordetella sp. HZ20 isolated from seawater.</title>
        <authorList>
            <person name="Sun C."/>
        </authorList>
    </citation>
    <scope>NUCLEOTIDE SEQUENCE [LARGE SCALE GENOMIC DNA]</scope>
    <source>
        <strain evidence="6 7">HZ20</strain>
    </source>
</reference>
<dbReference type="PIRSF" id="PIRSF002741">
    <property type="entry name" value="MppA"/>
    <property type="match status" value="1"/>
</dbReference>
<dbReference type="EMBL" id="CP028901">
    <property type="protein sequence ID" value="AWB33858.1"/>
    <property type="molecule type" value="Genomic_DNA"/>
</dbReference>
<comment type="similarity">
    <text evidence="1">Belongs to the bacterial solute-binding protein 5 family.</text>
</comment>
<dbReference type="PANTHER" id="PTHR30290">
    <property type="entry name" value="PERIPLASMIC BINDING COMPONENT OF ABC TRANSPORTER"/>
    <property type="match status" value="1"/>
</dbReference>
<dbReference type="GO" id="GO:0043190">
    <property type="term" value="C:ATP-binding cassette (ABC) transporter complex"/>
    <property type="evidence" value="ECO:0007669"/>
    <property type="project" value="InterPro"/>
</dbReference>
<dbReference type="CDD" id="cd08498">
    <property type="entry name" value="PBP2_NikA_DppA_OppA_like_2"/>
    <property type="match status" value="1"/>
</dbReference>
<dbReference type="InterPro" id="IPR030678">
    <property type="entry name" value="Peptide/Ni-bd"/>
</dbReference>
<dbReference type="RefSeq" id="WP_108621285.1">
    <property type="nucleotide sequence ID" value="NZ_CP028901.1"/>
</dbReference>
<dbReference type="AlphaFoldDB" id="A0A2R4XJB4"/>
<dbReference type="InterPro" id="IPR039424">
    <property type="entry name" value="SBP_5"/>
</dbReference>
<accession>A0A2R4XJB4</accession>
<keyword evidence="7" id="KW-1185">Reference proteome</keyword>
<keyword evidence="2" id="KW-0813">Transport</keyword>
<dbReference type="GO" id="GO:0015833">
    <property type="term" value="P:peptide transport"/>
    <property type="evidence" value="ECO:0007669"/>
    <property type="project" value="TreeGrafter"/>
</dbReference>
<dbReference type="SUPFAM" id="SSF53850">
    <property type="entry name" value="Periplasmic binding protein-like II"/>
    <property type="match status" value="1"/>
</dbReference>
<dbReference type="Gene3D" id="3.90.76.10">
    <property type="entry name" value="Dipeptide-binding Protein, Domain 1"/>
    <property type="match status" value="1"/>
</dbReference>
<proteinExistence type="inferred from homology"/>
<dbReference type="InterPro" id="IPR000914">
    <property type="entry name" value="SBP_5_dom"/>
</dbReference>